<feature type="compositionally biased region" description="Acidic residues" evidence="1">
    <location>
        <begin position="116"/>
        <end position="129"/>
    </location>
</feature>
<dbReference type="Proteomes" id="UP000317650">
    <property type="component" value="Chromosome 5"/>
</dbReference>
<feature type="compositionally biased region" description="Basic and acidic residues" evidence="1">
    <location>
        <begin position="34"/>
        <end position="46"/>
    </location>
</feature>
<proteinExistence type="predicted"/>
<keyword evidence="3" id="KW-1185">Reference proteome</keyword>
<feature type="region of interest" description="Disordered" evidence="1">
    <location>
        <begin position="1"/>
        <end position="46"/>
    </location>
</feature>
<protein>
    <submittedName>
        <fullName evidence="2">Uncharacterized protein</fullName>
    </submittedName>
</protein>
<dbReference type="PANTHER" id="PTHR38386:SF6">
    <property type="entry name" value="OS05G0426900 PROTEIN"/>
    <property type="match status" value="1"/>
</dbReference>
<evidence type="ECO:0000313" key="2">
    <source>
        <dbReference type="EMBL" id="THU65209.1"/>
    </source>
</evidence>
<dbReference type="EMBL" id="PYDT01000003">
    <property type="protein sequence ID" value="THU65209.1"/>
    <property type="molecule type" value="Genomic_DNA"/>
</dbReference>
<sequence>MGGYSRMGVVTGSTAKSRSMEFSDPTFFSTPPKEAPEPQQKEAADVNKPVDHFSWLQQEEEEGGQRFGVILSRTCSSASQRFSNGSTGLQSAVMRAFSMRRSSSVREGYWRIHDTGDEDGGADLMEEEEHQQQQQQMRYSRKKKKNKGKFLRACKRLLGF</sequence>
<evidence type="ECO:0000313" key="3">
    <source>
        <dbReference type="Proteomes" id="UP000317650"/>
    </source>
</evidence>
<feature type="region of interest" description="Disordered" evidence="1">
    <location>
        <begin position="112"/>
        <end position="147"/>
    </location>
</feature>
<reference evidence="2" key="1">
    <citation type="journal article" date="2019" name="Nat. Plants">
        <title>Genome sequencing of Musa balbisiana reveals subgenome evolution and function divergence in polyploid bananas.</title>
        <authorList>
            <person name="Yao X."/>
        </authorList>
    </citation>
    <scope>NUCLEOTIDE SEQUENCE [LARGE SCALE GENOMIC DNA]</scope>
    <source>
        <strain evidence="2">DH-PKW</strain>
        <tissue evidence="2">Leaves</tissue>
    </source>
</reference>
<evidence type="ECO:0000256" key="1">
    <source>
        <dbReference type="SAM" id="MobiDB-lite"/>
    </source>
</evidence>
<organism evidence="2 3">
    <name type="scientific">Musa balbisiana</name>
    <name type="common">Banana</name>
    <dbReference type="NCBI Taxonomy" id="52838"/>
    <lineage>
        <taxon>Eukaryota</taxon>
        <taxon>Viridiplantae</taxon>
        <taxon>Streptophyta</taxon>
        <taxon>Embryophyta</taxon>
        <taxon>Tracheophyta</taxon>
        <taxon>Spermatophyta</taxon>
        <taxon>Magnoliopsida</taxon>
        <taxon>Liliopsida</taxon>
        <taxon>Zingiberales</taxon>
        <taxon>Musaceae</taxon>
        <taxon>Musa</taxon>
    </lineage>
</organism>
<gene>
    <name evidence="2" type="ORF">C4D60_Mb05t01250</name>
</gene>
<dbReference type="PANTHER" id="PTHR38386">
    <property type="entry name" value="OS05G0426900 PROTEIN"/>
    <property type="match status" value="1"/>
</dbReference>
<name>A0A4S8JSW6_MUSBA</name>
<dbReference type="AlphaFoldDB" id="A0A4S8JSW6"/>
<comment type="caution">
    <text evidence="2">The sequence shown here is derived from an EMBL/GenBank/DDBJ whole genome shotgun (WGS) entry which is preliminary data.</text>
</comment>
<accession>A0A4S8JSW6</accession>